<dbReference type="AlphaFoldDB" id="A0A448WX46"/>
<keyword evidence="2" id="KW-1133">Transmembrane helix</keyword>
<comment type="caution">
    <text evidence="3">The sequence shown here is derived from an EMBL/GenBank/DDBJ whole genome shotgun (WGS) entry which is preliminary data.</text>
</comment>
<keyword evidence="2" id="KW-0812">Transmembrane</keyword>
<dbReference type="Proteomes" id="UP000784294">
    <property type="component" value="Unassembled WGS sequence"/>
</dbReference>
<reference evidence="3" key="1">
    <citation type="submission" date="2018-11" db="EMBL/GenBank/DDBJ databases">
        <authorList>
            <consortium name="Pathogen Informatics"/>
        </authorList>
    </citation>
    <scope>NUCLEOTIDE SEQUENCE</scope>
</reference>
<name>A0A448WX46_9PLAT</name>
<evidence type="ECO:0000256" key="1">
    <source>
        <dbReference type="SAM" id="MobiDB-lite"/>
    </source>
</evidence>
<dbReference type="EMBL" id="CAAALY010056267">
    <property type="protein sequence ID" value="VEL22413.1"/>
    <property type="molecule type" value="Genomic_DNA"/>
</dbReference>
<keyword evidence="2" id="KW-0472">Membrane</keyword>
<keyword evidence="4" id="KW-1185">Reference proteome</keyword>
<protein>
    <submittedName>
        <fullName evidence="3">Uncharacterized protein</fullName>
    </submittedName>
</protein>
<sequence>MTTRPNAVIACSGFYSSVFYLSAACFLLAALLINSCALSTGCSRDSTTEDPLYRKKEKVDTVKISFSPPWRKSPKSTIHEGQTRMGQPSDT</sequence>
<organism evidence="3 4">
    <name type="scientific">Protopolystoma xenopodis</name>
    <dbReference type="NCBI Taxonomy" id="117903"/>
    <lineage>
        <taxon>Eukaryota</taxon>
        <taxon>Metazoa</taxon>
        <taxon>Spiralia</taxon>
        <taxon>Lophotrochozoa</taxon>
        <taxon>Platyhelminthes</taxon>
        <taxon>Monogenea</taxon>
        <taxon>Polyopisthocotylea</taxon>
        <taxon>Polystomatidea</taxon>
        <taxon>Polystomatidae</taxon>
        <taxon>Protopolystoma</taxon>
    </lineage>
</organism>
<dbReference type="PROSITE" id="PS51257">
    <property type="entry name" value="PROKAR_LIPOPROTEIN"/>
    <property type="match status" value="1"/>
</dbReference>
<proteinExistence type="predicted"/>
<evidence type="ECO:0000256" key="2">
    <source>
        <dbReference type="SAM" id="Phobius"/>
    </source>
</evidence>
<feature type="transmembrane region" description="Helical" evidence="2">
    <location>
        <begin position="7"/>
        <end position="33"/>
    </location>
</feature>
<feature type="region of interest" description="Disordered" evidence="1">
    <location>
        <begin position="65"/>
        <end position="91"/>
    </location>
</feature>
<evidence type="ECO:0000313" key="4">
    <source>
        <dbReference type="Proteomes" id="UP000784294"/>
    </source>
</evidence>
<evidence type="ECO:0000313" key="3">
    <source>
        <dbReference type="EMBL" id="VEL22413.1"/>
    </source>
</evidence>
<accession>A0A448WX46</accession>
<gene>
    <name evidence="3" type="ORF">PXEA_LOCUS15853</name>
</gene>